<organism evidence="3 4">
    <name type="scientific">Schleiferia thermophila</name>
    <dbReference type="NCBI Taxonomy" id="884107"/>
    <lineage>
        <taxon>Bacteria</taxon>
        <taxon>Pseudomonadati</taxon>
        <taxon>Bacteroidota</taxon>
        <taxon>Flavobacteriia</taxon>
        <taxon>Flavobacteriales</taxon>
        <taxon>Schleiferiaceae</taxon>
        <taxon>Schleiferia</taxon>
    </lineage>
</organism>
<keyword evidence="1" id="KW-0732">Signal</keyword>
<dbReference type="Proteomes" id="UP000253517">
    <property type="component" value="Unassembled WGS sequence"/>
</dbReference>
<dbReference type="InterPro" id="IPR043738">
    <property type="entry name" value="DUF5683"/>
</dbReference>
<evidence type="ECO:0000256" key="1">
    <source>
        <dbReference type="SAM" id="SignalP"/>
    </source>
</evidence>
<protein>
    <recommendedName>
        <fullName evidence="2">DUF5683 domain-containing protein</fullName>
    </recommendedName>
</protein>
<dbReference type="AlphaFoldDB" id="A0A369A284"/>
<comment type="caution">
    <text evidence="3">The sequence shown here is derived from an EMBL/GenBank/DDBJ whole genome shotgun (WGS) entry which is preliminary data.</text>
</comment>
<feature type="domain" description="DUF5683" evidence="2">
    <location>
        <begin position="44"/>
        <end position="188"/>
    </location>
</feature>
<gene>
    <name evidence="3" type="ORF">DES35_103186</name>
</gene>
<sequence>MFSSRLLLKYFRLTVVALLLFSFKAGAQIDAPLPPSDQPVIQRPHSIRKAVLYSAVLPGLGQFYNKKYWKIPIVYAALGATGYFVMENHKQYQYYYQGLEKLILTGEDIFEGRFTEDNLIFISNTYRRWRDLSIILFVAAYGLNILDAYVDAHFFHFDISDDLSMKVQPTIQNHYLGIYAGLHFTINFEASSKRQLPKNFSF</sequence>
<feature type="signal peptide" evidence="1">
    <location>
        <begin position="1"/>
        <end position="27"/>
    </location>
</feature>
<evidence type="ECO:0000313" key="4">
    <source>
        <dbReference type="Proteomes" id="UP000253517"/>
    </source>
</evidence>
<keyword evidence="4" id="KW-1185">Reference proteome</keyword>
<evidence type="ECO:0000259" key="2">
    <source>
        <dbReference type="Pfam" id="PF18935"/>
    </source>
</evidence>
<reference evidence="3 4" key="1">
    <citation type="submission" date="2018-07" db="EMBL/GenBank/DDBJ databases">
        <title>Genomic Encyclopedia of Type Strains, Phase IV (KMG-IV): sequencing the most valuable type-strain genomes for metagenomic binning, comparative biology and taxonomic classification.</title>
        <authorList>
            <person name="Goeker M."/>
        </authorList>
    </citation>
    <scope>NUCLEOTIDE SEQUENCE [LARGE SCALE GENOMIC DNA]</scope>
    <source>
        <strain evidence="3 4">DSM 21410</strain>
    </source>
</reference>
<accession>A0A369A284</accession>
<name>A0A369A284_9FLAO</name>
<dbReference type="Pfam" id="PF18935">
    <property type="entry name" value="DUF5683"/>
    <property type="match status" value="1"/>
</dbReference>
<dbReference type="EMBL" id="QPJS01000003">
    <property type="protein sequence ID" value="RCX03301.1"/>
    <property type="molecule type" value="Genomic_DNA"/>
</dbReference>
<proteinExistence type="predicted"/>
<feature type="chain" id="PRO_5016654369" description="DUF5683 domain-containing protein" evidence="1">
    <location>
        <begin position="28"/>
        <end position="202"/>
    </location>
</feature>
<evidence type="ECO:0000313" key="3">
    <source>
        <dbReference type="EMBL" id="RCX03301.1"/>
    </source>
</evidence>